<organism evidence="3 4">
    <name type="scientific">Kibdelosporangium banguiense</name>
    <dbReference type="NCBI Taxonomy" id="1365924"/>
    <lineage>
        <taxon>Bacteria</taxon>
        <taxon>Bacillati</taxon>
        <taxon>Actinomycetota</taxon>
        <taxon>Actinomycetes</taxon>
        <taxon>Pseudonocardiales</taxon>
        <taxon>Pseudonocardiaceae</taxon>
        <taxon>Kibdelosporangium</taxon>
    </lineage>
</organism>
<protein>
    <submittedName>
        <fullName evidence="3">Tetratricopeptide (TPR) repeat protein</fullName>
    </submittedName>
</protein>
<dbReference type="Gene3D" id="1.25.40.10">
    <property type="entry name" value="Tetratricopeptide repeat domain"/>
    <property type="match status" value="1"/>
</dbReference>
<gene>
    <name evidence="3" type="ORF">JOF56_002941</name>
</gene>
<dbReference type="InterPro" id="IPR019734">
    <property type="entry name" value="TPR_rpt"/>
</dbReference>
<evidence type="ECO:0000259" key="2">
    <source>
        <dbReference type="Pfam" id="PF12770"/>
    </source>
</evidence>
<dbReference type="InterPro" id="IPR011990">
    <property type="entry name" value="TPR-like_helical_dom_sf"/>
</dbReference>
<dbReference type="Proteomes" id="UP001519332">
    <property type="component" value="Unassembled WGS sequence"/>
</dbReference>
<dbReference type="SUPFAM" id="SSF48452">
    <property type="entry name" value="TPR-like"/>
    <property type="match status" value="1"/>
</dbReference>
<evidence type="ECO:0000313" key="4">
    <source>
        <dbReference type="Proteomes" id="UP001519332"/>
    </source>
</evidence>
<dbReference type="Pfam" id="PF12770">
    <property type="entry name" value="CHAT"/>
    <property type="match status" value="1"/>
</dbReference>
<name>A0ABS4TFE4_9PSEU</name>
<evidence type="ECO:0000313" key="3">
    <source>
        <dbReference type="EMBL" id="MBP2322556.1"/>
    </source>
</evidence>
<feature type="repeat" description="TPR" evidence="1">
    <location>
        <begin position="162"/>
        <end position="195"/>
    </location>
</feature>
<proteinExistence type="predicted"/>
<accession>A0ABS4TFE4</accession>
<keyword evidence="4" id="KW-1185">Reference proteome</keyword>
<evidence type="ECO:0000256" key="1">
    <source>
        <dbReference type="PROSITE-ProRule" id="PRU00339"/>
    </source>
</evidence>
<sequence>MPATRTTGGRPGSPADVISEARRLHRRALEVGHAGRNVMEIRLLRQALSMLESADAGQHGSVEWIRTRSRILITLAYVEAELGTIAQGLARLEALRPQVAQLADEAVRAELNGSIDGNYAGLLIRGGRYDESIPLLASAIAHKERNLELGTDDPQRLIDSLVASVANLGQAYLETGRLEPAFVNLNRAITLGIDHNLTMRVAYLRHVLGDLNQRAGDIPEALRYYEEAERVYLELGPDMLTRLRLDQAQALVTAGLADEAGRHLDEVLPLMREQRVQQDLAEAEAVRAAAALLEQDLGLARRMAESARRRFKRRGSDAWAAVAALIVLRVDVARALDEAKIPAALPARAVQLADELTALRLRDEAALAKTLAARLELRRGKLAKATELLAEVRRPRAITPIDQRMLLRLCQAELASATGNRRKAFAQARAGLAELGQARDRMGALELVSGTAIHGQQLGDLAVRLVLDGGTAAAEARRMFTWLERTRAQTYRYEPVFGIDDPQLVELMAEIRHLGYSLRQAMLDGRPTAKLRSRYAERQRAAMRLGWHAASRWGKPRPVASVADVAGHLGSKALVSFAVSGSSMLAVVLVEGRVRLVRLGSAVAATETARRLHADLNAMAPDHLPAPLLDAIRTSARKQSGALDAQLMRPLAPFIRDREVVVVPTGALYAVPWGVLDSLRSTPVVVAPSATAWLGASKAVHDSGATILVRGPGLQAAVGEIDKIAKHHRGAVSVAGEDATVSAVLSALDGAALAHIAAHGEHEAENALFSRLELIDGALFAHELARLRRPPRQVVLAACELALNRIRPGDEALGFAGALLAGGVSTVVAAVSRVGDVPVAATMDDYHRGLASGAAPDVALANAVAVDPLRRPFVCLGS</sequence>
<reference evidence="3 4" key="1">
    <citation type="submission" date="2021-03" db="EMBL/GenBank/DDBJ databases">
        <title>Sequencing the genomes of 1000 actinobacteria strains.</title>
        <authorList>
            <person name="Klenk H.-P."/>
        </authorList>
    </citation>
    <scope>NUCLEOTIDE SEQUENCE [LARGE SCALE GENOMIC DNA]</scope>
    <source>
        <strain evidence="3 4">DSM 46670</strain>
    </source>
</reference>
<keyword evidence="1" id="KW-0802">TPR repeat</keyword>
<dbReference type="InterPro" id="IPR024983">
    <property type="entry name" value="CHAT_dom"/>
</dbReference>
<dbReference type="RefSeq" id="WP_307855100.1">
    <property type="nucleotide sequence ID" value="NZ_JAGINW010000001.1"/>
</dbReference>
<comment type="caution">
    <text evidence="3">The sequence shown here is derived from an EMBL/GenBank/DDBJ whole genome shotgun (WGS) entry which is preliminary data.</text>
</comment>
<dbReference type="EMBL" id="JAGINW010000001">
    <property type="protein sequence ID" value="MBP2322556.1"/>
    <property type="molecule type" value="Genomic_DNA"/>
</dbReference>
<dbReference type="PROSITE" id="PS50005">
    <property type="entry name" value="TPR"/>
    <property type="match status" value="1"/>
</dbReference>
<feature type="domain" description="CHAT" evidence="2">
    <location>
        <begin position="640"/>
        <end position="863"/>
    </location>
</feature>